<dbReference type="Proteomes" id="UP000007054">
    <property type="component" value="Chromosome"/>
</dbReference>
<dbReference type="BioCyc" id="RCHA213810:RUM_RS08110-MONOMER"/>
<dbReference type="GO" id="GO:0043937">
    <property type="term" value="P:regulation of sporulation"/>
    <property type="evidence" value="ECO:0007669"/>
    <property type="project" value="InterPro"/>
</dbReference>
<organism evidence="7 8">
    <name type="scientific">Ruminococcus champanellensis (strain DSM 18848 / JCM 17042 / KCTC 15320 / 18P13)</name>
    <dbReference type="NCBI Taxonomy" id="213810"/>
    <lineage>
        <taxon>Bacteria</taxon>
        <taxon>Bacillati</taxon>
        <taxon>Bacillota</taxon>
        <taxon>Clostridia</taxon>
        <taxon>Eubacteriales</taxon>
        <taxon>Oscillospiraceae</taxon>
        <taxon>Ruminococcus</taxon>
    </lineage>
</organism>
<keyword evidence="1 4" id="KW-0132">Cell division</keyword>
<gene>
    <name evidence="4" type="primary">whiA</name>
    <name evidence="7" type="ordered locus">RUM_16670</name>
</gene>
<protein>
    <recommendedName>
        <fullName evidence="4">Probable cell division protein WhiA</fullName>
    </recommendedName>
</protein>
<evidence type="ECO:0000259" key="5">
    <source>
        <dbReference type="Pfam" id="PF02650"/>
    </source>
</evidence>
<dbReference type="Pfam" id="PF14527">
    <property type="entry name" value="LAGLIDADG_WhiA"/>
    <property type="match status" value="1"/>
</dbReference>
<evidence type="ECO:0000256" key="1">
    <source>
        <dbReference type="ARBA" id="ARBA00022618"/>
    </source>
</evidence>
<feature type="domain" description="WhiA LAGLIDADG-like" evidence="6">
    <location>
        <begin position="117"/>
        <end position="207"/>
    </location>
</feature>
<name>D4LDQ1_RUMC1</name>
<dbReference type="KEGG" id="rch:RUM_16670"/>
<evidence type="ECO:0000256" key="2">
    <source>
        <dbReference type="ARBA" id="ARBA00023125"/>
    </source>
</evidence>
<keyword evidence="3 4" id="KW-0131">Cell cycle</keyword>
<dbReference type="GO" id="GO:0051301">
    <property type="term" value="P:cell division"/>
    <property type="evidence" value="ECO:0007669"/>
    <property type="project" value="UniProtKB-UniRule"/>
</dbReference>
<dbReference type="InterPro" id="IPR027434">
    <property type="entry name" value="Homing_endonucl"/>
</dbReference>
<evidence type="ECO:0000259" key="6">
    <source>
        <dbReference type="Pfam" id="PF14527"/>
    </source>
</evidence>
<evidence type="ECO:0000256" key="3">
    <source>
        <dbReference type="ARBA" id="ARBA00023306"/>
    </source>
</evidence>
<comment type="similarity">
    <text evidence="4">Belongs to the WhiA family.</text>
</comment>
<dbReference type="PATRIC" id="fig|213810.4.peg.1567"/>
<evidence type="ECO:0000256" key="4">
    <source>
        <dbReference type="HAMAP-Rule" id="MF_01420"/>
    </source>
</evidence>
<evidence type="ECO:0000313" key="7">
    <source>
        <dbReference type="EMBL" id="CBL17746.1"/>
    </source>
</evidence>
<evidence type="ECO:0000313" key="8">
    <source>
        <dbReference type="Proteomes" id="UP000007054"/>
    </source>
</evidence>
<accession>D4LDQ1</accession>
<reference evidence="7" key="2">
    <citation type="submission" date="2010-03" db="EMBL/GenBank/DDBJ databases">
        <authorList>
            <person name="Pajon A."/>
        </authorList>
    </citation>
    <scope>NUCLEOTIDE SEQUENCE</scope>
    <source>
        <strain evidence="7">Type strain: 18P13</strain>
    </source>
</reference>
<comment type="function">
    <text evidence="4">Involved in cell division and chromosome segregation.</text>
</comment>
<dbReference type="GO" id="GO:0003677">
    <property type="term" value="F:DNA binding"/>
    <property type="evidence" value="ECO:0007669"/>
    <property type="project" value="UniProtKB-UniRule"/>
</dbReference>
<feature type="domain" description="Sporulation regulator WhiA C-terminal" evidence="5">
    <location>
        <begin position="210"/>
        <end position="292"/>
    </location>
</feature>
<dbReference type="HOGENOM" id="CLU_053282_0_0_9"/>
<dbReference type="PANTHER" id="PTHR37307">
    <property type="entry name" value="CELL DIVISION PROTEIN WHIA-RELATED"/>
    <property type="match status" value="1"/>
</dbReference>
<keyword evidence="8" id="KW-1185">Reference proteome</keyword>
<reference evidence="7" key="1">
    <citation type="submission" date="2010-03" db="EMBL/GenBank/DDBJ databases">
        <title>The genome sequence of Ruminococcus sp. 18P13.</title>
        <authorList>
            <consortium name="metaHIT consortium -- http://www.metahit.eu/"/>
            <person name="Pajon A."/>
            <person name="Turner K."/>
            <person name="Parkhill J."/>
            <person name="Bernalier A."/>
        </authorList>
    </citation>
    <scope>NUCLEOTIDE SEQUENCE [LARGE SCALE GENOMIC DNA]</scope>
    <source>
        <strain evidence="7">Type strain: 18P13</strain>
    </source>
</reference>
<sequence length="300" mass="34119">MISFSNQVKQELCTTITDRDKAYACLYGMLLFARQLRQDEILMQSESEAFYELMPRLFRQVFGDRVQPRMETGQHGTLYSVSLTDPEQVRIVLERYHITLPERPLEMTNVVTNSLGAFTAGAFLSCGSMTDPNKEYHLEFVLPCPQLEEPFSQILLAIGVNAKMVLRKGMPVVYLKHSEQIEDLLTFMGAQQGTIDFINIEILKNVRNKANRISNCDMANINKVMLAAERQIKDILLIDERMGLDALSPDLQQMALLRMDNPELSLKELGELLDPPIGRSGVNHRLKRLQVLADSLRTQS</sequence>
<dbReference type="RefSeq" id="WP_015558652.1">
    <property type="nucleotide sequence ID" value="NC_021039.1"/>
</dbReference>
<dbReference type="InterPro" id="IPR039518">
    <property type="entry name" value="WhiA_LAGLIDADG_dom"/>
</dbReference>
<proteinExistence type="inferred from homology"/>
<dbReference type="GeneID" id="83156377"/>
<dbReference type="InterPro" id="IPR023054">
    <property type="entry name" value="Sporulation_regulator_WhiA_C"/>
</dbReference>
<dbReference type="Pfam" id="PF02650">
    <property type="entry name" value="HTH_WhiA"/>
    <property type="match status" value="1"/>
</dbReference>
<keyword evidence="2 4" id="KW-0238">DNA-binding</keyword>
<dbReference type="InterPro" id="IPR003802">
    <property type="entry name" value="Sporulation_regulator_WhiA"/>
</dbReference>
<dbReference type="Gene3D" id="3.10.28.10">
    <property type="entry name" value="Homing endonucleases"/>
    <property type="match status" value="1"/>
</dbReference>
<dbReference type="AlphaFoldDB" id="D4LDQ1"/>
<dbReference type="SUPFAM" id="SSF55608">
    <property type="entry name" value="Homing endonucleases"/>
    <property type="match status" value="1"/>
</dbReference>
<dbReference type="PANTHER" id="PTHR37307:SF1">
    <property type="entry name" value="CELL DIVISION PROTEIN WHIA-RELATED"/>
    <property type="match status" value="1"/>
</dbReference>
<dbReference type="STRING" id="213810.RUM_16670"/>
<dbReference type="HAMAP" id="MF_01420">
    <property type="entry name" value="HTH_type_WhiA"/>
    <property type="match status" value="1"/>
</dbReference>
<dbReference type="NCBIfam" id="TIGR00647">
    <property type="entry name" value="DNA_bind_WhiA"/>
    <property type="match status" value="1"/>
</dbReference>
<dbReference type="EMBL" id="FP929052">
    <property type="protein sequence ID" value="CBL17746.1"/>
    <property type="molecule type" value="Genomic_DNA"/>
</dbReference>